<dbReference type="Pfam" id="PF14543">
    <property type="entry name" value="TAXi_N"/>
    <property type="match status" value="1"/>
</dbReference>
<keyword evidence="6" id="KW-1185">Reference proteome</keyword>
<reference evidence="5" key="1">
    <citation type="journal article" date="2023" name="Plant J.">
        <title>The genome of the king protea, Protea cynaroides.</title>
        <authorList>
            <person name="Chang J."/>
            <person name="Duong T.A."/>
            <person name="Schoeman C."/>
            <person name="Ma X."/>
            <person name="Roodt D."/>
            <person name="Barker N."/>
            <person name="Li Z."/>
            <person name="Van de Peer Y."/>
            <person name="Mizrachi E."/>
        </authorList>
    </citation>
    <scope>NUCLEOTIDE SEQUENCE</scope>
    <source>
        <tissue evidence="5">Young leaves</tissue>
    </source>
</reference>
<evidence type="ECO:0000256" key="3">
    <source>
        <dbReference type="SAM" id="SignalP"/>
    </source>
</evidence>
<dbReference type="PANTHER" id="PTHR13683">
    <property type="entry name" value="ASPARTYL PROTEASES"/>
    <property type="match status" value="1"/>
</dbReference>
<dbReference type="InterPro" id="IPR032861">
    <property type="entry name" value="TAXi_N"/>
</dbReference>
<dbReference type="PROSITE" id="PS00141">
    <property type="entry name" value="ASP_PROTEASE"/>
    <property type="match status" value="1"/>
</dbReference>
<accession>A0A9Q0QQ88</accession>
<dbReference type="Pfam" id="PF14541">
    <property type="entry name" value="TAXi_C"/>
    <property type="match status" value="1"/>
</dbReference>
<dbReference type="OrthoDB" id="2747330at2759"/>
<dbReference type="InterPro" id="IPR001461">
    <property type="entry name" value="Aspartic_peptidase_A1"/>
</dbReference>
<evidence type="ECO:0000256" key="2">
    <source>
        <dbReference type="PIRSR" id="PIRSR601461-1"/>
    </source>
</evidence>
<dbReference type="InterPro" id="IPR032799">
    <property type="entry name" value="TAXi_C"/>
</dbReference>
<dbReference type="InterPro" id="IPR001969">
    <property type="entry name" value="Aspartic_peptidase_AS"/>
</dbReference>
<feature type="active site" evidence="2">
    <location>
        <position position="140"/>
    </location>
</feature>
<sequence length="465" mass="50266">MGLVFLLVCSLLGTASSLVEEISHKTCEFQGHQLQHFNESSHGIHLHLHHVHGPCSPLSSSSSQLSFSEILTRDETRVLALNARLRKANTTISSKSKSGNKLKPKSVTIPLKPGTSIGTGNYYTMIGIGIPTRYYAMVVDTGSSFTWLQCQPCSVYCHRQVGITYDPKSSKTHRYMSCDTSQCNGLEEATLNTPSCSSSNLCIYEASYGDSSYSVGYLSQDSLTVAPAETLSEFVFGCGEDNEGLYGQSAGIVGLARNKLSMLGQLSKKYGYAFSYCLPTSSSVGSLSIGRSSINPSLYKFTPMLTNSLDQTLYFLRLAGITVAGRPIPVSTTAYRTPTIIDSGTVISRLPMSVYTALRTRIVRSLSRYRRAPAYSILDTCFKMSVASLGKAIPEVRLIYLGGAEMKLRVENVMLEVEKGLSCLAFAGYSGTGGIGIIGNRQQETFSVAYDVTNSKIGFAAGGCR</sequence>
<dbReference type="GO" id="GO:0004190">
    <property type="term" value="F:aspartic-type endopeptidase activity"/>
    <property type="evidence" value="ECO:0007669"/>
    <property type="project" value="InterPro"/>
</dbReference>
<evidence type="ECO:0000256" key="1">
    <source>
        <dbReference type="ARBA" id="ARBA00007447"/>
    </source>
</evidence>
<evidence type="ECO:0000259" key="4">
    <source>
        <dbReference type="PROSITE" id="PS51767"/>
    </source>
</evidence>
<evidence type="ECO:0000313" key="5">
    <source>
        <dbReference type="EMBL" id="KAJ4967875.1"/>
    </source>
</evidence>
<dbReference type="EMBL" id="JAMYWD010000006">
    <property type="protein sequence ID" value="KAJ4967875.1"/>
    <property type="molecule type" value="Genomic_DNA"/>
</dbReference>
<feature type="chain" id="PRO_5040397926" description="Peptidase A1 domain-containing protein" evidence="3">
    <location>
        <begin position="18"/>
        <end position="465"/>
    </location>
</feature>
<proteinExistence type="inferred from homology"/>
<comment type="caution">
    <text evidence="5">The sequence shown here is derived from an EMBL/GenBank/DDBJ whole genome shotgun (WGS) entry which is preliminary data.</text>
</comment>
<dbReference type="Proteomes" id="UP001141806">
    <property type="component" value="Unassembled WGS sequence"/>
</dbReference>
<feature type="domain" description="Peptidase A1" evidence="4">
    <location>
        <begin position="122"/>
        <end position="460"/>
    </location>
</feature>
<dbReference type="FunFam" id="2.40.70.10:FF:000013">
    <property type="entry name" value="Aspartyl protease AED1"/>
    <property type="match status" value="1"/>
</dbReference>
<dbReference type="InterPro" id="IPR021109">
    <property type="entry name" value="Peptidase_aspartic_dom_sf"/>
</dbReference>
<name>A0A9Q0QQ88_9MAGN</name>
<gene>
    <name evidence="5" type="ORF">NE237_014576</name>
</gene>
<dbReference type="SUPFAM" id="SSF50630">
    <property type="entry name" value="Acid proteases"/>
    <property type="match status" value="1"/>
</dbReference>
<feature type="active site" evidence="2">
    <location>
        <position position="342"/>
    </location>
</feature>
<protein>
    <recommendedName>
        <fullName evidence="4">Peptidase A1 domain-containing protein</fullName>
    </recommendedName>
</protein>
<comment type="similarity">
    <text evidence="1">Belongs to the peptidase A1 family.</text>
</comment>
<dbReference type="FunFam" id="2.40.70.10:FF:000031">
    <property type="entry name" value="Aspartyl protease AED1"/>
    <property type="match status" value="1"/>
</dbReference>
<feature type="signal peptide" evidence="3">
    <location>
        <begin position="1"/>
        <end position="17"/>
    </location>
</feature>
<dbReference type="AlphaFoldDB" id="A0A9Q0QQ88"/>
<dbReference type="PROSITE" id="PS51767">
    <property type="entry name" value="PEPTIDASE_A1"/>
    <property type="match status" value="1"/>
</dbReference>
<evidence type="ECO:0000313" key="6">
    <source>
        <dbReference type="Proteomes" id="UP001141806"/>
    </source>
</evidence>
<keyword evidence="3" id="KW-0732">Signal</keyword>
<dbReference type="Gene3D" id="2.40.70.10">
    <property type="entry name" value="Acid Proteases"/>
    <property type="match status" value="2"/>
</dbReference>
<dbReference type="InterPro" id="IPR033121">
    <property type="entry name" value="PEPTIDASE_A1"/>
</dbReference>
<dbReference type="GO" id="GO:0006508">
    <property type="term" value="P:proteolysis"/>
    <property type="evidence" value="ECO:0007669"/>
    <property type="project" value="InterPro"/>
</dbReference>
<organism evidence="5 6">
    <name type="scientific">Protea cynaroides</name>
    <dbReference type="NCBI Taxonomy" id="273540"/>
    <lineage>
        <taxon>Eukaryota</taxon>
        <taxon>Viridiplantae</taxon>
        <taxon>Streptophyta</taxon>
        <taxon>Embryophyta</taxon>
        <taxon>Tracheophyta</taxon>
        <taxon>Spermatophyta</taxon>
        <taxon>Magnoliopsida</taxon>
        <taxon>Proteales</taxon>
        <taxon>Proteaceae</taxon>
        <taxon>Protea</taxon>
    </lineage>
</organism>
<dbReference type="PANTHER" id="PTHR13683:SF809">
    <property type="entry name" value="PEPTIDASE A1 DOMAIN-CONTAINING PROTEIN"/>
    <property type="match status" value="1"/>
</dbReference>